<evidence type="ECO:0000259" key="8">
    <source>
        <dbReference type="PROSITE" id="PS50102"/>
    </source>
</evidence>
<name>A0ABQ7J8D9_9APIC</name>
<keyword evidence="10" id="KW-1185">Reference proteome</keyword>
<evidence type="ECO:0000256" key="4">
    <source>
        <dbReference type="ARBA" id="ARBA00022884"/>
    </source>
</evidence>
<sequence length="325" mass="37993">MSYGRGRFNRSPSCIYVGNLPDDVKEKEIEDIFFKFGRVRDIDVKRGRTTNGTAYAFVEFENIRDAEDAVERRDGYMFSHNRLRVEFTGERRPKRKGETSSSGPPQRTDFRVIVSNLPVACRWQHLKDHMRSAGDVGYANIEMGKGIVEYLKYDDMAYALENLDRSELSAYDASSVIKVRRDDDRGGNSRDYGYYKKHSRSRSASRSRERRPHDGGRRINRSPPVMDRHRKRDSRSPAYDRDENGHRSRSHSSANSRYSYDYNRTRRSHDRGLPEDGKDSYRKRVSEEKELHDSRENSRSPRERTPEDDDTRMREEASPVEEIAA</sequence>
<proteinExistence type="predicted"/>
<dbReference type="Pfam" id="PF00076">
    <property type="entry name" value="RRM_1"/>
    <property type="match status" value="2"/>
</dbReference>
<evidence type="ECO:0000256" key="6">
    <source>
        <dbReference type="PROSITE-ProRule" id="PRU00176"/>
    </source>
</evidence>
<evidence type="ECO:0000256" key="7">
    <source>
        <dbReference type="SAM" id="MobiDB-lite"/>
    </source>
</evidence>
<feature type="domain" description="RRM" evidence="8">
    <location>
        <begin position="110"/>
        <end position="184"/>
    </location>
</feature>
<dbReference type="PROSITE" id="PS50102">
    <property type="entry name" value="RRM"/>
    <property type="match status" value="2"/>
</dbReference>
<protein>
    <submittedName>
        <fullName evidence="9">Splicing factor SF2</fullName>
    </submittedName>
</protein>
<feature type="domain" description="RRM" evidence="8">
    <location>
        <begin position="13"/>
        <end position="90"/>
    </location>
</feature>
<reference evidence="9 10" key="1">
    <citation type="journal article" date="2020" name="bioRxiv">
        <title>Metabolic contributions of an alphaproteobacterial endosymbiont in the apicomplexan Cardiosporidium cionae.</title>
        <authorList>
            <person name="Hunter E.S."/>
            <person name="Paight C.J."/>
            <person name="Lane C.E."/>
        </authorList>
    </citation>
    <scope>NUCLEOTIDE SEQUENCE [LARGE SCALE GENOMIC DNA]</scope>
    <source>
        <strain evidence="9">ESH_2018</strain>
    </source>
</reference>
<evidence type="ECO:0000256" key="2">
    <source>
        <dbReference type="ARBA" id="ARBA00022664"/>
    </source>
</evidence>
<keyword evidence="3" id="KW-0677">Repeat</keyword>
<feature type="region of interest" description="Disordered" evidence="7">
    <location>
        <begin position="181"/>
        <end position="325"/>
    </location>
</feature>
<dbReference type="EMBL" id="JADAQX010000433">
    <property type="protein sequence ID" value="KAF8820258.1"/>
    <property type="molecule type" value="Genomic_DNA"/>
</dbReference>
<dbReference type="Proteomes" id="UP000823046">
    <property type="component" value="Unassembled WGS sequence"/>
</dbReference>
<organism evidence="9 10">
    <name type="scientific">Cardiosporidium cionae</name>
    <dbReference type="NCBI Taxonomy" id="476202"/>
    <lineage>
        <taxon>Eukaryota</taxon>
        <taxon>Sar</taxon>
        <taxon>Alveolata</taxon>
        <taxon>Apicomplexa</taxon>
        <taxon>Aconoidasida</taxon>
        <taxon>Nephromycida</taxon>
        <taxon>Cardiosporidium</taxon>
    </lineage>
</organism>
<keyword evidence="4 6" id="KW-0694">RNA-binding</keyword>
<gene>
    <name evidence="9" type="primary">SF2</name>
    <name evidence="9" type="ORF">IE077_003359</name>
</gene>
<feature type="compositionally biased region" description="Basic and acidic residues" evidence="7">
    <location>
        <begin position="234"/>
        <end position="246"/>
    </location>
</feature>
<dbReference type="InterPro" id="IPR050374">
    <property type="entry name" value="RRT5_SRSF_SR"/>
</dbReference>
<evidence type="ECO:0000256" key="1">
    <source>
        <dbReference type="ARBA" id="ARBA00004123"/>
    </source>
</evidence>
<evidence type="ECO:0000313" key="9">
    <source>
        <dbReference type="EMBL" id="KAF8820258.1"/>
    </source>
</evidence>
<dbReference type="InterPro" id="IPR012677">
    <property type="entry name" value="Nucleotide-bd_a/b_plait_sf"/>
</dbReference>
<dbReference type="PANTHER" id="PTHR23003">
    <property type="entry name" value="RNA RECOGNITION MOTIF RRM DOMAIN CONTAINING PROTEIN"/>
    <property type="match status" value="1"/>
</dbReference>
<accession>A0ABQ7J8D9</accession>
<feature type="compositionally biased region" description="Low complexity" evidence="7">
    <location>
        <begin position="251"/>
        <end position="260"/>
    </location>
</feature>
<evidence type="ECO:0000313" key="10">
    <source>
        <dbReference type="Proteomes" id="UP000823046"/>
    </source>
</evidence>
<feature type="region of interest" description="Disordered" evidence="7">
    <location>
        <begin position="88"/>
        <end position="108"/>
    </location>
</feature>
<keyword evidence="5" id="KW-0539">Nucleus</keyword>
<evidence type="ECO:0000256" key="5">
    <source>
        <dbReference type="ARBA" id="ARBA00023242"/>
    </source>
</evidence>
<feature type="compositionally biased region" description="Basic and acidic residues" evidence="7">
    <location>
        <begin position="270"/>
        <end position="317"/>
    </location>
</feature>
<dbReference type="Gene3D" id="3.30.70.330">
    <property type="match status" value="2"/>
</dbReference>
<dbReference type="InterPro" id="IPR000504">
    <property type="entry name" value="RRM_dom"/>
</dbReference>
<evidence type="ECO:0000256" key="3">
    <source>
        <dbReference type="ARBA" id="ARBA00022737"/>
    </source>
</evidence>
<comment type="subcellular location">
    <subcellularLocation>
        <location evidence="1">Nucleus</location>
    </subcellularLocation>
</comment>
<keyword evidence="2" id="KW-0507">mRNA processing</keyword>
<feature type="compositionally biased region" description="Basic residues" evidence="7">
    <location>
        <begin position="195"/>
        <end position="210"/>
    </location>
</feature>
<dbReference type="SUPFAM" id="SSF54928">
    <property type="entry name" value="RNA-binding domain, RBD"/>
    <property type="match status" value="1"/>
</dbReference>
<dbReference type="InterPro" id="IPR035979">
    <property type="entry name" value="RBD_domain_sf"/>
</dbReference>
<dbReference type="PANTHER" id="PTHR23003:SF62">
    <property type="entry name" value="SERINE_ARGININE (SR)-TYPE SHUTTLING MRNA BINDING PROTEIN NPL3"/>
    <property type="match status" value="1"/>
</dbReference>
<dbReference type="SMART" id="SM00360">
    <property type="entry name" value="RRM"/>
    <property type="match status" value="2"/>
</dbReference>
<comment type="caution">
    <text evidence="9">The sequence shown here is derived from an EMBL/GenBank/DDBJ whole genome shotgun (WGS) entry which is preliminary data.</text>
</comment>